<evidence type="ECO:0000256" key="6">
    <source>
        <dbReference type="ARBA" id="ARBA00022777"/>
    </source>
</evidence>
<evidence type="ECO:0000256" key="2">
    <source>
        <dbReference type="ARBA" id="ARBA00000565"/>
    </source>
</evidence>
<dbReference type="RefSeq" id="WP_322879540.1">
    <property type="nucleotide sequence ID" value="NZ_JAVMIP010000026.1"/>
</dbReference>
<accession>A0AAE4JZN4</accession>
<dbReference type="PANTHER" id="PTHR20858:SF17">
    <property type="entry name" value="HYDROXYMETHYLPYRIMIDINE_PHOSPHOMETHYLPYRIMIDINE KINASE THI20-RELATED"/>
    <property type="match status" value="1"/>
</dbReference>
<name>A0AAE4JZN4_9CYAN</name>
<keyword evidence="6 10" id="KW-0418">Kinase</keyword>
<dbReference type="Proteomes" id="UP001268256">
    <property type="component" value="Unassembled WGS sequence"/>
</dbReference>
<evidence type="ECO:0000256" key="3">
    <source>
        <dbReference type="ARBA" id="ARBA00004769"/>
    </source>
</evidence>
<comment type="catalytic activity">
    <reaction evidence="1">
        <text>4-amino-5-hydroxymethyl-2-methylpyrimidine + ATP = 4-amino-2-methyl-5-(phosphooxymethyl)pyrimidine + ADP + H(+)</text>
        <dbReference type="Rhea" id="RHEA:23096"/>
        <dbReference type="ChEBI" id="CHEBI:15378"/>
        <dbReference type="ChEBI" id="CHEBI:16892"/>
        <dbReference type="ChEBI" id="CHEBI:30616"/>
        <dbReference type="ChEBI" id="CHEBI:58354"/>
        <dbReference type="ChEBI" id="CHEBI:456216"/>
        <dbReference type="EC" id="2.7.1.49"/>
    </reaction>
</comment>
<dbReference type="GO" id="GO:0009228">
    <property type="term" value="P:thiamine biosynthetic process"/>
    <property type="evidence" value="ECO:0007669"/>
    <property type="project" value="UniProtKB-KW"/>
</dbReference>
<dbReference type="GO" id="GO:0005829">
    <property type="term" value="C:cytosol"/>
    <property type="evidence" value="ECO:0007669"/>
    <property type="project" value="TreeGrafter"/>
</dbReference>
<dbReference type="Pfam" id="PF08543">
    <property type="entry name" value="Phos_pyr_kin"/>
    <property type="match status" value="1"/>
</dbReference>
<dbReference type="CDD" id="cd01169">
    <property type="entry name" value="HMPP_kinase"/>
    <property type="match status" value="1"/>
</dbReference>
<evidence type="ECO:0000256" key="8">
    <source>
        <dbReference type="ARBA" id="ARBA00022977"/>
    </source>
</evidence>
<dbReference type="SUPFAM" id="SSF53613">
    <property type="entry name" value="Ribokinase-like"/>
    <property type="match status" value="1"/>
</dbReference>
<evidence type="ECO:0000259" key="9">
    <source>
        <dbReference type="Pfam" id="PF08543"/>
    </source>
</evidence>
<evidence type="ECO:0000256" key="5">
    <source>
        <dbReference type="ARBA" id="ARBA00022741"/>
    </source>
</evidence>
<evidence type="ECO:0000313" key="11">
    <source>
        <dbReference type="Proteomes" id="UP001268256"/>
    </source>
</evidence>
<dbReference type="GO" id="GO:0008902">
    <property type="term" value="F:hydroxymethylpyrimidine kinase activity"/>
    <property type="evidence" value="ECO:0007669"/>
    <property type="project" value="UniProtKB-EC"/>
</dbReference>
<dbReference type="FunFam" id="3.40.1190.20:FF:000003">
    <property type="entry name" value="Phosphomethylpyrimidine kinase ThiD"/>
    <property type="match status" value="1"/>
</dbReference>
<dbReference type="InterPro" id="IPR004399">
    <property type="entry name" value="HMP/HMP-P_kinase_dom"/>
</dbReference>
<dbReference type="Gene3D" id="3.40.1190.20">
    <property type="match status" value="1"/>
</dbReference>
<keyword evidence="11" id="KW-1185">Reference proteome</keyword>
<dbReference type="GO" id="GO:0005524">
    <property type="term" value="F:ATP binding"/>
    <property type="evidence" value="ECO:0007669"/>
    <property type="project" value="UniProtKB-KW"/>
</dbReference>
<keyword evidence="8" id="KW-0784">Thiamine biosynthesis</keyword>
<dbReference type="EC" id="2.7.1.49" evidence="10"/>
<evidence type="ECO:0000313" key="10">
    <source>
        <dbReference type="EMBL" id="MDS3862334.1"/>
    </source>
</evidence>
<dbReference type="AlphaFoldDB" id="A0AAE4JZN4"/>
<sequence length="277" mass="28950">MQLPIASNSQTVPPVVLTVAGSDSGGGAGIQADLRTFASYRVHGTVVVTAVTAQNTLGVERVDALSPESVSAQFHALVSDLKIQALKTGVLVNAPLVETVAKHLKTLNLSNIVVDPVMVSRAGAVFVDSATIAALKSSLIPQALILTPNRYEAQILADLEITNLATMKTAAQKILELGCQSVLVKGGAMTGELRGLDVWASWQQLEILQTELIETPHTHGSGCTLAAAITANLAWGETPLTAIQKAKDFVTQALKHSYPIGAGQGPLGHFYVGFPSS</sequence>
<comment type="catalytic activity">
    <reaction evidence="2">
        <text>4-amino-2-methyl-5-(phosphooxymethyl)pyrimidine + ATP = 4-amino-2-methyl-5-(diphosphooxymethyl)pyrimidine + ADP</text>
        <dbReference type="Rhea" id="RHEA:19893"/>
        <dbReference type="ChEBI" id="CHEBI:30616"/>
        <dbReference type="ChEBI" id="CHEBI:57841"/>
        <dbReference type="ChEBI" id="CHEBI:58354"/>
        <dbReference type="ChEBI" id="CHEBI:456216"/>
        <dbReference type="EC" id="2.7.4.7"/>
    </reaction>
</comment>
<protein>
    <submittedName>
        <fullName evidence="10">Bifunctional hydroxymethylpyrimidine kinase/phosphomethylpyrimidine kinase</fullName>
        <ecNumber evidence="10">2.7.1.49</ecNumber>
        <ecNumber evidence="10">2.7.4.7</ecNumber>
    </submittedName>
</protein>
<reference evidence="11" key="1">
    <citation type="submission" date="2023-07" db="EMBL/GenBank/DDBJ databases">
        <authorList>
            <person name="Luz R."/>
            <person name="Cordeiro R."/>
            <person name="Fonseca A."/>
            <person name="Goncalves V."/>
        </authorList>
    </citation>
    <scope>NUCLEOTIDE SEQUENCE [LARGE SCALE GENOMIC DNA]</scope>
    <source>
        <strain evidence="11">BACA0444</strain>
    </source>
</reference>
<gene>
    <name evidence="10" type="primary">thiD</name>
    <name evidence="10" type="ORF">RIF25_16155</name>
</gene>
<evidence type="ECO:0000256" key="1">
    <source>
        <dbReference type="ARBA" id="ARBA00000151"/>
    </source>
</evidence>
<keyword evidence="5" id="KW-0547">Nucleotide-binding</keyword>
<comment type="pathway">
    <text evidence="3">Cofactor biosynthesis; thiamine diphosphate biosynthesis; 4-amino-2-methyl-5-diphosphomethylpyrimidine from 5-amino-1-(5-phospho-D-ribosyl)imidazole: step 3/3.</text>
</comment>
<feature type="domain" description="Pyridoxamine kinase/Phosphomethylpyrimidine kinase" evidence="9">
    <location>
        <begin position="23"/>
        <end position="267"/>
    </location>
</feature>
<dbReference type="PANTHER" id="PTHR20858">
    <property type="entry name" value="PHOSPHOMETHYLPYRIMIDINE KINASE"/>
    <property type="match status" value="1"/>
</dbReference>
<dbReference type="InterPro" id="IPR013749">
    <property type="entry name" value="PM/HMP-P_kinase-1"/>
</dbReference>
<dbReference type="NCBIfam" id="TIGR00097">
    <property type="entry name" value="HMP-P_kinase"/>
    <property type="match status" value="1"/>
</dbReference>
<keyword evidence="4 10" id="KW-0808">Transferase</keyword>
<evidence type="ECO:0000256" key="7">
    <source>
        <dbReference type="ARBA" id="ARBA00022840"/>
    </source>
</evidence>
<dbReference type="EC" id="2.7.4.7" evidence="10"/>
<dbReference type="EMBL" id="JAVMIP010000026">
    <property type="protein sequence ID" value="MDS3862334.1"/>
    <property type="molecule type" value="Genomic_DNA"/>
</dbReference>
<proteinExistence type="predicted"/>
<organism evidence="10 11">
    <name type="scientific">Pseudocalidococcus azoricus BACA0444</name>
    <dbReference type="NCBI Taxonomy" id="2918990"/>
    <lineage>
        <taxon>Bacteria</taxon>
        <taxon>Bacillati</taxon>
        <taxon>Cyanobacteriota</taxon>
        <taxon>Cyanophyceae</taxon>
        <taxon>Acaryochloridales</taxon>
        <taxon>Thermosynechococcaceae</taxon>
        <taxon>Pseudocalidococcus</taxon>
        <taxon>Pseudocalidococcus azoricus</taxon>
    </lineage>
</organism>
<comment type="caution">
    <text evidence="10">The sequence shown here is derived from an EMBL/GenBank/DDBJ whole genome shotgun (WGS) entry which is preliminary data.</text>
</comment>
<evidence type="ECO:0000256" key="4">
    <source>
        <dbReference type="ARBA" id="ARBA00022679"/>
    </source>
</evidence>
<keyword evidence="7" id="KW-0067">ATP-binding</keyword>
<dbReference type="GO" id="GO:0008972">
    <property type="term" value="F:phosphomethylpyrimidine kinase activity"/>
    <property type="evidence" value="ECO:0007669"/>
    <property type="project" value="UniProtKB-EC"/>
</dbReference>
<dbReference type="InterPro" id="IPR029056">
    <property type="entry name" value="Ribokinase-like"/>
</dbReference>